<dbReference type="GO" id="GO:0031369">
    <property type="term" value="F:translation initiation factor binding"/>
    <property type="evidence" value="ECO:0007669"/>
    <property type="project" value="TreeGrafter"/>
</dbReference>
<protein>
    <recommendedName>
        <fullName evidence="3">DNA-directed RNA polymerase II subunit RPB7</fullName>
    </recommendedName>
    <alternativeName>
        <fullName evidence="7">DNA-directed RNA polymerase II subunit rpb7</fullName>
    </alternativeName>
</protein>
<dbReference type="GO" id="GO:0045948">
    <property type="term" value="P:positive regulation of translational initiation"/>
    <property type="evidence" value="ECO:0007669"/>
    <property type="project" value="TreeGrafter"/>
</dbReference>
<sequence length="268" mass="29931">MSAQRKVKTSCYLVKNADTNNHSNYMPQEKPPSVLSDKDELNVIHALIQFQVHFSRCDLQISLEHEILLHPRYFGPQLFDTVKAKLYSEVEGTCTGKYGFVIAVTTIDNIGAGLIQPGQGFVVYPVKYKAIVFRPFKGEVLDGVVTQVNKVGMFVEIGPLSCFISHHSIPADMEFCPSFNPPCYKSKSEDVVIQTDDEIRLKIVGTRVDASGIAWSVTKNTLIHIEAAMWTSCDNGPRWRIPLRLANLAPLLTQRLRSFSSGLPSYPV</sequence>
<dbReference type="InterPro" id="IPR003029">
    <property type="entry name" value="S1_domain"/>
</dbReference>
<evidence type="ECO:0000256" key="5">
    <source>
        <dbReference type="ARBA" id="ARBA00023163"/>
    </source>
</evidence>
<evidence type="ECO:0000256" key="3">
    <source>
        <dbReference type="ARBA" id="ARBA00015928"/>
    </source>
</evidence>
<dbReference type="Pfam" id="PF00575">
    <property type="entry name" value="S1"/>
    <property type="match status" value="1"/>
</dbReference>
<dbReference type="EMBL" id="OU963865">
    <property type="protein sequence ID" value="CAH0389311.1"/>
    <property type="molecule type" value="Genomic_DNA"/>
</dbReference>
<organism evidence="9 10">
    <name type="scientific">Bemisia tabaci</name>
    <name type="common">Sweetpotato whitefly</name>
    <name type="synonym">Aleurodes tabaci</name>
    <dbReference type="NCBI Taxonomy" id="7038"/>
    <lineage>
        <taxon>Eukaryota</taxon>
        <taxon>Metazoa</taxon>
        <taxon>Ecdysozoa</taxon>
        <taxon>Arthropoda</taxon>
        <taxon>Hexapoda</taxon>
        <taxon>Insecta</taxon>
        <taxon>Pterygota</taxon>
        <taxon>Neoptera</taxon>
        <taxon>Paraneoptera</taxon>
        <taxon>Hemiptera</taxon>
        <taxon>Sternorrhyncha</taxon>
        <taxon>Aleyrodoidea</taxon>
        <taxon>Aleyrodidae</taxon>
        <taxon>Aleyrodinae</taxon>
        <taxon>Bemisia</taxon>
    </lineage>
</organism>
<dbReference type="InterPro" id="IPR036898">
    <property type="entry name" value="RNA_pol_Rpb7-like_N_sf"/>
</dbReference>
<dbReference type="SMART" id="SM00316">
    <property type="entry name" value="S1"/>
    <property type="match status" value="1"/>
</dbReference>
<name>A0A9P0ADC6_BEMTA</name>
<dbReference type="GO" id="GO:0006367">
    <property type="term" value="P:transcription initiation at RNA polymerase II promoter"/>
    <property type="evidence" value="ECO:0007669"/>
    <property type="project" value="TreeGrafter"/>
</dbReference>
<dbReference type="InterPro" id="IPR045113">
    <property type="entry name" value="Rpb7-like"/>
</dbReference>
<dbReference type="GO" id="GO:0000932">
    <property type="term" value="C:P-body"/>
    <property type="evidence" value="ECO:0007669"/>
    <property type="project" value="TreeGrafter"/>
</dbReference>
<feature type="domain" description="S1 motif" evidence="8">
    <location>
        <begin position="138"/>
        <end position="218"/>
    </location>
</feature>
<evidence type="ECO:0000256" key="2">
    <source>
        <dbReference type="ARBA" id="ARBA00009307"/>
    </source>
</evidence>
<reference evidence="9" key="1">
    <citation type="submission" date="2021-12" db="EMBL/GenBank/DDBJ databases">
        <authorList>
            <person name="King R."/>
        </authorList>
    </citation>
    <scope>NUCLEOTIDE SEQUENCE</scope>
</reference>
<evidence type="ECO:0000256" key="7">
    <source>
        <dbReference type="ARBA" id="ARBA00073912"/>
    </source>
</evidence>
<evidence type="ECO:0000313" key="10">
    <source>
        <dbReference type="Proteomes" id="UP001152759"/>
    </source>
</evidence>
<dbReference type="GO" id="GO:0005665">
    <property type="term" value="C:RNA polymerase II, core complex"/>
    <property type="evidence" value="ECO:0007669"/>
    <property type="project" value="TreeGrafter"/>
</dbReference>
<dbReference type="Gene3D" id="3.30.1490.120">
    <property type="entry name" value="RNA polymerase Rpb7-like, N-terminal domain"/>
    <property type="match status" value="1"/>
</dbReference>
<evidence type="ECO:0000256" key="6">
    <source>
        <dbReference type="ARBA" id="ARBA00023242"/>
    </source>
</evidence>
<proteinExistence type="inferred from homology"/>
<dbReference type="SUPFAM" id="SSF88798">
    <property type="entry name" value="N-terminal, heterodimerisation domain of RBP7 (RpoE)"/>
    <property type="match status" value="1"/>
</dbReference>
<dbReference type="SUPFAM" id="SSF50249">
    <property type="entry name" value="Nucleic acid-binding proteins"/>
    <property type="match status" value="1"/>
</dbReference>
<evidence type="ECO:0000256" key="4">
    <source>
        <dbReference type="ARBA" id="ARBA00022478"/>
    </source>
</evidence>
<dbReference type="GO" id="GO:0003697">
    <property type="term" value="F:single-stranded DNA binding"/>
    <property type="evidence" value="ECO:0007669"/>
    <property type="project" value="TreeGrafter"/>
</dbReference>
<dbReference type="AlphaFoldDB" id="A0A9P0ADC6"/>
<keyword evidence="5" id="KW-0804">Transcription</keyword>
<dbReference type="FunFam" id="3.30.1490.120:FF:000001">
    <property type="entry name" value="DNA-directed RNA polymerase II subunit RPB7"/>
    <property type="match status" value="1"/>
</dbReference>
<evidence type="ECO:0000256" key="1">
    <source>
        <dbReference type="ARBA" id="ARBA00004123"/>
    </source>
</evidence>
<dbReference type="GO" id="GO:0060213">
    <property type="term" value="P:positive regulation of nuclear-transcribed mRNA poly(A) tail shortening"/>
    <property type="evidence" value="ECO:0007669"/>
    <property type="project" value="TreeGrafter"/>
</dbReference>
<dbReference type="InterPro" id="IPR005576">
    <property type="entry name" value="Rpb7-like_N"/>
</dbReference>
<comment type="subcellular location">
    <subcellularLocation>
        <location evidence="1">Nucleus</location>
    </subcellularLocation>
</comment>
<dbReference type="CDD" id="cd04329">
    <property type="entry name" value="RNAP_II_Rpb7_N"/>
    <property type="match status" value="1"/>
</dbReference>
<dbReference type="FunFam" id="2.40.50.140:FF:000043">
    <property type="entry name" value="DNA-directed RNA polymerase II subunit RPB7"/>
    <property type="match status" value="1"/>
</dbReference>
<gene>
    <name evidence="9" type="ORF">BEMITA_LOCUS8150</name>
</gene>
<dbReference type="InterPro" id="IPR012340">
    <property type="entry name" value="NA-bd_OB-fold"/>
</dbReference>
<dbReference type="Proteomes" id="UP001152759">
    <property type="component" value="Chromosome 4"/>
</dbReference>
<dbReference type="Gene3D" id="2.40.50.140">
    <property type="entry name" value="Nucleic acid-binding proteins"/>
    <property type="match status" value="1"/>
</dbReference>
<dbReference type="CDD" id="cd04462">
    <property type="entry name" value="S1_RNAPII_Rpb7"/>
    <property type="match status" value="1"/>
</dbReference>
<keyword evidence="10" id="KW-1185">Reference proteome</keyword>
<keyword evidence="6" id="KW-0539">Nucleus</keyword>
<dbReference type="PANTHER" id="PTHR12709">
    <property type="entry name" value="DNA-DIRECTED RNA POLYMERASE II, III"/>
    <property type="match status" value="1"/>
</dbReference>
<evidence type="ECO:0000313" key="9">
    <source>
        <dbReference type="EMBL" id="CAH0389311.1"/>
    </source>
</evidence>
<keyword evidence="4" id="KW-0240">DNA-directed RNA polymerase</keyword>
<dbReference type="Pfam" id="PF03876">
    <property type="entry name" value="SHS2_Rpb7-N"/>
    <property type="match status" value="1"/>
</dbReference>
<evidence type="ECO:0000259" key="8">
    <source>
        <dbReference type="PROSITE" id="PS50126"/>
    </source>
</evidence>
<accession>A0A9P0ADC6</accession>
<dbReference type="GO" id="GO:0003727">
    <property type="term" value="F:single-stranded RNA binding"/>
    <property type="evidence" value="ECO:0007669"/>
    <property type="project" value="TreeGrafter"/>
</dbReference>
<dbReference type="PROSITE" id="PS50126">
    <property type="entry name" value="S1"/>
    <property type="match status" value="1"/>
</dbReference>
<dbReference type="PANTHER" id="PTHR12709:SF4">
    <property type="entry name" value="DNA-DIRECTED RNA POLYMERASE II SUBUNIT RPB7"/>
    <property type="match status" value="1"/>
</dbReference>
<comment type="similarity">
    <text evidence="2">Belongs to the eukaryotic RPB7/RPC8 RNA polymerase subunit family.</text>
</comment>